<dbReference type="SMART" id="SM00179">
    <property type="entry name" value="EGF_CA"/>
    <property type="match status" value="5"/>
</dbReference>
<dbReference type="SUPFAM" id="SSF50985">
    <property type="entry name" value="RCC1/BLIP-II"/>
    <property type="match status" value="2"/>
</dbReference>
<sequence>QHVVDYQRINSAGYVFSASAPPYTSAVASESIRILKREPGLLKLLRERAVQAHGLLSAVPGLHVLSDPISPVVHVRVAGDESKEWTAQVCRRVVQEAKARGLAVVSPYLKPNTLTEVPLATVRFTLNVNHTANHVETACKLLVDAFQAAVDNCSSLQQPQRRAHSTSFFAKTLAPATTYDLVVDKRQWHVPVTVSSIRVHLRSQSCDYNLMNPPSSSSVRSRVLADVVADNSTANNSLTVLPCSWTQARPMSIGFYHMCAINPQNAMTCWGLNNFGQSTVPSATLFVQVSAYDYHTCALNSTGFPQCWGANYTARANSPLSVVSTPAEPMASISAGALHACGVTLTGALRCWGANDFNQSSPPAGQYLSVSAGFRHACAVSFPDQRLACWGNCDNGECDPPNTTIKYVQVSAGDRYTCAVSVANNATCWGRDLPTMNFTAVPPGQYSFVGTSRAGAFSCGLLLNGSAICWGDRIAYMGLPVNVNFTRLALGTRQVCGVTAINPATNTGGTLSCYGALSSMVPTPGFRPKSVGYCIRNRSSVSSNEGMESTDLAPFNTTYSNSSSVRDDIITFPPPQDNDGSASLNLTSYQFRKVASAGNQYACGVTASGQAVCWGATNLGGPASAITNAVDITASLVYDLMCALRVTGSVTCSSLAIDTTGNFISGAFAAPRDAFVMVSSKGMHACSLKTTGRIKCWGFNDDRQLNVPDLTYLLVAAGGFHTCAITSKYETLCWGRNTQGQVSGVPVATKHRFVSCGYQFCCAIRVNDVVDCWGSDEFGEASPPPNMPVLQLAAGWGHTCAVTKSWALRCWGDNSLGQASPPAGLFYQVTTGTTHSCATAINGTVVCWGDVVRNQLTPNTAMRQAYSTLSTDQMVEAVQRNISRTRMKCSNLSWGIAYSSNLCANSNTFSGCVPPSTYATATARCTDLGGRLPTVSESQAGWLKAALCDFSDGWTWTATSCLLMSGQSGFIIVSDSTQQRSCFTPCSLGSRCSHACVAQTDSQYACTCDAGFTLGSDGMSCFPTILLRSASTCKQLHRQMLPATQMCVLNTGCTKKMTYADARTYCRSRGARLPLRQEVLGRADLTLACSHEVAFWTNTACANGLSPGFIATTSALESCQASADLATVVCVADPGTMYQLVARCKVELTMSCIDIDECELGINTCSDKCWNTEGSYTCTCDDAKALVATTTGGITCQLPSSGGDSLESAHGDTVSVPLVPSSSQTTSAKSCRQLQWTDLLTDRAICSSSRATPNNPTCPGAVNYTIAIQYCARRGARLPLLSELRSGLDVLVRSNECGYGQKLVWTSTACSRDQQPMIGVAAAGGGPQLLDKVVCLTATTQTAFPICVADKLVAGSCAAVGNNLCSDDCIDLANGFRCECGPSQRLEADGVTCTNLPPVPSPVACDGLPQPWTPPDLNNNLTDPCARSFASTTNACSGRVNFSQAVAWCASLGGRLPTAAEVANDIVLGSGCKYDYSEVWTSSPCFNSTGQSQGATTSQRCSQDACSHLCFNQGYGYACACNQGFRLQPDGKSCLPILPDVPATLSTATCAKLNWNTIAANSTCARVEGSCASKARVTATAAIMTCMQLGARLPTLFEVMQGATLASTCGDTRVWTSTRCAYVADGLPTSSLSMTDGWLTITSSRKQPVCVSPNATFTPSCIADTVPVPICSGKCSRDQQCLVVTGTNVTSCVCGPGFNVDSSGVCQTSTPTLSTSTCSDLSWNVDSKSGLCATQRLGVVAPAWIASYLQLMAKSVQNGLRLCLPPTTWPVSLAQCKAQGSRLPTLFEIRAGLWAAYSCPSFVGQRVWTSTSCRNSTTGSVGYIATGLSSWSGANKELCLVPTSSSPFVQCAADSTLDPCTAGTHTCAHICVSQGGGSFACACNDGYRLGETGSCSPVVTARTPATCAGLQWTRRAGSAICTSGLVTRVLYDGNGSVVSNASMPYVRDSWTCSGPATYDAAVKLCDNLRARLPTMAELVNNYLANAGCADNVDVWTQTSCRPAAGPDDAPNGPVFRIKAAGAPSLLNSFPRSCVATTGTDSSSNVPAVAHVRCVANV</sequence>
<evidence type="ECO:0000256" key="13">
    <source>
        <dbReference type="ARBA" id="ARBA00048679"/>
    </source>
</evidence>
<dbReference type="InterPro" id="IPR015421">
    <property type="entry name" value="PyrdxlP-dep_Trfase_major"/>
</dbReference>
<feature type="domain" description="EGF-like" evidence="14">
    <location>
        <begin position="1881"/>
        <end position="1895"/>
    </location>
</feature>
<dbReference type="GO" id="GO:0005509">
    <property type="term" value="F:calcium ion binding"/>
    <property type="evidence" value="ECO:0007669"/>
    <property type="project" value="InterPro"/>
</dbReference>
<comment type="caution">
    <text evidence="15">The sequence shown here is derived from an EMBL/GenBank/DDBJ whole genome shotgun (WGS) entry which is preliminary data.</text>
</comment>
<dbReference type="PANTHER" id="PTHR47460">
    <property type="entry name" value="SERINE/THREONINE-PROTEIN KINASE-LIKE PROTEIN ACR4"/>
    <property type="match status" value="1"/>
</dbReference>
<dbReference type="VEuPathDB" id="FungiDB:H257_01745"/>
<dbReference type="GO" id="GO:0016020">
    <property type="term" value="C:membrane"/>
    <property type="evidence" value="ECO:0007669"/>
    <property type="project" value="UniProtKB-SubCell"/>
</dbReference>
<dbReference type="InterPro" id="IPR009091">
    <property type="entry name" value="RCC1/BLIP-II"/>
</dbReference>
<dbReference type="Gene3D" id="3.40.640.10">
    <property type="entry name" value="Type I PLP-dependent aspartate aminotransferase-like (Major domain)"/>
    <property type="match status" value="1"/>
</dbReference>
<evidence type="ECO:0000256" key="11">
    <source>
        <dbReference type="ARBA" id="ARBA00023180"/>
    </source>
</evidence>
<dbReference type="PROSITE" id="PS01186">
    <property type="entry name" value="EGF_2"/>
    <property type="match status" value="1"/>
</dbReference>
<dbReference type="GO" id="GO:0004674">
    <property type="term" value="F:protein serine/threonine kinase activity"/>
    <property type="evidence" value="ECO:0007669"/>
    <property type="project" value="UniProtKB-KW"/>
</dbReference>
<evidence type="ECO:0000256" key="7">
    <source>
        <dbReference type="ARBA" id="ARBA00022989"/>
    </source>
</evidence>
<keyword evidence="3" id="KW-0245">EGF-like domain</keyword>
<evidence type="ECO:0000256" key="5">
    <source>
        <dbReference type="ARBA" id="ARBA00022729"/>
    </source>
</evidence>
<dbReference type="InterPro" id="IPR015424">
    <property type="entry name" value="PyrdxlP-dep_Trfase"/>
</dbReference>
<dbReference type="Proteomes" id="UP000283543">
    <property type="component" value="Unassembled WGS sequence"/>
</dbReference>
<evidence type="ECO:0000256" key="8">
    <source>
        <dbReference type="ARBA" id="ARBA00023136"/>
    </source>
</evidence>
<evidence type="ECO:0000256" key="12">
    <source>
        <dbReference type="ARBA" id="ARBA00047899"/>
    </source>
</evidence>
<keyword evidence="9" id="KW-1015">Disulfide bond</keyword>
<dbReference type="Gene3D" id="3.90.1150.10">
    <property type="entry name" value="Aspartate Aminotransferase, domain 1"/>
    <property type="match status" value="1"/>
</dbReference>
<evidence type="ECO:0000256" key="10">
    <source>
        <dbReference type="ARBA" id="ARBA00023170"/>
    </source>
</evidence>
<dbReference type="InterPro" id="IPR015422">
    <property type="entry name" value="PyrdxlP-dep_Trfase_small"/>
</dbReference>
<evidence type="ECO:0000256" key="4">
    <source>
        <dbReference type="ARBA" id="ARBA00022692"/>
    </source>
</evidence>
<dbReference type="Gene3D" id="2.10.25.10">
    <property type="entry name" value="Laminin"/>
    <property type="match status" value="5"/>
</dbReference>
<gene>
    <name evidence="15" type="ORF">DYB34_009131</name>
</gene>
<keyword evidence="6" id="KW-0677">Repeat</keyword>
<proteinExistence type="predicted"/>
<dbReference type="InterPro" id="IPR001881">
    <property type="entry name" value="EGF-like_Ca-bd_dom"/>
</dbReference>
<dbReference type="SMART" id="SM00181">
    <property type="entry name" value="EGF"/>
    <property type="match status" value="6"/>
</dbReference>
<comment type="subcellular location">
    <subcellularLocation>
        <location evidence="1">Membrane</location>
        <topology evidence="1">Single-pass type I membrane protein</topology>
    </subcellularLocation>
</comment>
<comment type="catalytic activity">
    <reaction evidence="12">
        <text>L-threonyl-[protein] + ATP = O-phospho-L-threonyl-[protein] + ADP + H(+)</text>
        <dbReference type="Rhea" id="RHEA:46608"/>
        <dbReference type="Rhea" id="RHEA-COMP:11060"/>
        <dbReference type="Rhea" id="RHEA-COMP:11605"/>
        <dbReference type="ChEBI" id="CHEBI:15378"/>
        <dbReference type="ChEBI" id="CHEBI:30013"/>
        <dbReference type="ChEBI" id="CHEBI:30616"/>
        <dbReference type="ChEBI" id="CHEBI:61977"/>
        <dbReference type="ChEBI" id="CHEBI:456216"/>
        <dbReference type="EC" id="2.7.11.1"/>
    </reaction>
</comment>
<evidence type="ECO:0000256" key="3">
    <source>
        <dbReference type="ARBA" id="ARBA00022536"/>
    </source>
</evidence>
<evidence type="ECO:0000259" key="14">
    <source>
        <dbReference type="PROSITE" id="PS01186"/>
    </source>
</evidence>
<dbReference type="CDD" id="cd00054">
    <property type="entry name" value="EGF_CA"/>
    <property type="match status" value="1"/>
</dbReference>
<accession>A0A418BF42</accession>
<keyword evidence="4" id="KW-0812">Transmembrane</keyword>
<dbReference type="InterPro" id="IPR000742">
    <property type="entry name" value="EGF"/>
</dbReference>
<keyword evidence="11" id="KW-0325">Glycoprotein</keyword>
<evidence type="ECO:0000256" key="6">
    <source>
        <dbReference type="ARBA" id="ARBA00022737"/>
    </source>
</evidence>
<dbReference type="Gene3D" id="2.130.10.30">
    <property type="entry name" value="Regulator of chromosome condensation 1/beta-lactamase-inhibitor protein II"/>
    <property type="match status" value="3"/>
</dbReference>
<evidence type="ECO:0000256" key="1">
    <source>
        <dbReference type="ARBA" id="ARBA00004479"/>
    </source>
</evidence>
<organism evidence="15 16">
    <name type="scientific">Aphanomyces astaci</name>
    <name type="common">Crayfish plague agent</name>
    <dbReference type="NCBI Taxonomy" id="112090"/>
    <lineage>
        <taxon>Eukaryota</taxon>
        <taxon>Sar</taxon>
        <taxon>Stramenopiles</taxon>
        <taxon>Oomycota</taxon>
        <taxon>Saprolegniomycetes</taxon>
        <taxon>Saprolegniales</taxon>
        <taxon>Verrucalvaceae</taxon>
        <taxon>Aphanomyces</taxon>
    </lineage>
</organism>
<protein>
    <recommendedName>
        <fullName evidence="2">non-specific serine/threonine protein kinase</fullName>
        <ecNumber evidence="2">2.7.11.1</ecNumber>
    </recommendedName>
</protein>
<name>A0A418BF42_APHAT</name>
<dbReference type="SUPFAM" id="SSF57196">
    <property type="entry name" value="EGF/Laminin"/>
    <property type="match status" value="4"/>
</dbReference>
<keyword evidence="10" id="KW-0675">Receptor</keyword>
<dbReference type="EMBL" id="QUTB01010510">
    <property type="protein sequence ID" value="RHY39536.1"/>
    <property type="molecule type" value="Genomic_DNA"/>
</dbReference>
<evidence type="ECO:0000313" key="15">
    <source>
        <dbReference type="EMBL" id="RHY39536.1"/>
    </source>
</evidence>
<dbReference type="InterPro" id="IPR026823">
    <property type="entry name" value="cEGF"/>
</dbReference>
<dbReference type="SUPFAM" id="SSF53383">
    <property type="entry name" value="PLP-dependent transferases"/>
    <property type="match status" value="1"/>
</dbReference>
<dbReference type="Pfam" id="PF13540">
    <property type="entry name" value="RCC1_2"/>
    <property type="match status" value="4"/>
</dbReference>
<evidence type="ECO:0000256" key="9">
    <source>
        <dbReference type="ARBA" id="ARBA00023157"/>
    </source>
</evidence>
<dbReference type="EC" id="2.7.11.1" evidence="2"/>
<dbReference type="PROSITE" id="PS01187">
    <property type="entry name" value="EGF_CA"/>
    <property type="match status" value="1"/>
</dbReference>
<dbReference type="Pfam" id="PF12662">
    <property type="entry name" value="cEGF"/>
    <property type="match status" value="1"/>
</dbReference>
<reference evidence="15 16" key="1">
    <citation type="submission" date="2018-08" db="EMBL/GenBank/DDBJ databases">
        <title>Aphanomyces genome sequencing and annotation.</title>
        <authorList>
            <person name="Minardi D."/>
            <person name="Oidtmann B."/>
            <person name="Van Der Giezen M."/>
            <person name="Studholme D.J."/>
        </authorList>
    </citation>
    <scope>NUCLEOTIDE SEQUENCE [LARGE SCALE GENOMIC DNA]</scope>
    <source>
        <strain evidence="15 16">Si</strain>
    </source>
</reference>
<dbReference type="PANTHER" id="PTHR47460:SF1">
    <property type="entry name" value="SERINE_THREONINE-PROTEIN KINASE-LIKE PROTEIN ACR4"/>
    <property type="match status" value="1"/>
</dbReference>
<evidence type="ECO:0000313" key="16">
    <source>
        <dbReference type="Proteomes" id="UP000283543"/>
    </source>
</evidence>
<feature type="non-terminal residue" evidence="15">
    <location>
        <position position="1"/>
    </location>
</feature>
<dbReference type="InterPro" id="IPR018097">
    <property type="entry name" value="EGF_Ca-bd_CS"/>
</dbReference>
<comment type="catalytic activity">
    <reaction evidence="13">
        <text>L-seryl-[protein] + ATP = O-phospho-L-seryl-[protein] + ADP + H(+)</text>
        <dbReference type="Rhea" id="RHEA:17989"/>
        <dbReference type="Rhea" id="RHEA-COMP:9863"/>
        <dbReference type="Rhea" id="RHEA-COMP:11604"/>
        <dbReference type="ChEBI" id="CHEBI:15378"/>
        <dbReference type="ChEBI" id="CHEBI:29999"/>
        <dbReference type="ChEBI" id="CHEBI:30616"/>
        <dbReference type="ChEBI" id="CHEBI:83421"/>
        <dbReference type="ChEBI" id="CHEBI:456216"/>
        <dbReference type="EC" id="2.7.11.1"/>
    </reaction>
</comment>
<keyword evidence="5" id="KW-0732">Signal</keyword>
<keyword evidence="8" id="KW-0472">Membrane</keyword>
<evidence type="ECO:0000256" key="2">
    <source>
        <dbReference type="ARBA" id="ARBA00012513"/>
    </source>
</evidence>
<keyword evidence="7" id="KW-1133">Transmembrane helix</keyword>